<sequence>MPVAKKKLASFKTLPAFQLEMLAALVASRNELRHQRRFGLRSVECHVLGIVGAQAPISLRRLCAELGLDKSHGSRLVARLEERGLLERCDDPADKRSFYLLLTPQGVDMHARIHDDAVERNAEWLDGLPAPRRGLFLECVAQLTAHSQAMLAREEAASGQPAAPRQEAGDKIETRGLLLVERAKLQQLHEQLAALLARG</sequence>
<dbReference type="RefSeq" id="WP_130362216.1">
    <property type="nucleotide sequence ID" value="NZ_SGXC01000004.1"/>
</dbReference>
<evidence type="ECO:0000313" key="3">
    <source>
        <dbReference type="Proteomes" id="UP000292445"/>
    </source>
</evidence>
<comment type="caution">
    <text evidence="2">The sequence shown here is derived from an EMBL/GenBank/DDBJ whole genome shotgun (WGS) entry which is preliminary data.</text>
</comment>
<dbReference type="AlphaFoldDB" id="A0A4Q7N703"/>
<protein>
    <submittedName>
        <fullName evidence="2">DNA-binding MarR family transcriptional regulator</fullName>
    </submittedName>
</protein>
<dbReference type="GO" id="GO:0003677">
    <property type="term" value="F:DNA binding"/>
    <property type="evidence" value="ECO:0007669"/>
    <property type="project" value="UniProtKB-KW"/>
</dbReference>
<proteinExistence type="predicted"/>
<gene>
    <name evidence="2" type="ORF">EV675_5904</name>
</gene>
<dbReference type="Pfam" id="PF12802">
    <property type="entry name" value="MarR_2"/>
    <property type="match status" value="1"/>
</dbReference>
<organism evidence="2 3">
    <name type="scientific">Pigmentiphaga kullae</name>
    <dbReference type="NCBI Taxonomy" id="151784"/>
    <lineage>
        <taxon>Bacteria</taxon>
        <taxon>Pseudomonadati</taxon>
        <taxon>Pseudomonadota</taxon>
        <taxon>Betaproteobacteria</taxon>
        <taxon>Burkholderiales</taxon>
        <taxon>Alcaligenaceae</taxon>
        <taxon>Pigmentiphaga</taxon>
    </lineage>
</organism>
<evidence type="ECO:0000259" key="1">
    <source>
        <dbReference type="PROSITE" id="PS50995"/>
    </source>
</evidence>
<evidence type="ECO:0000313" key="2">
    <source>
        <dbReference type="EMBL" id="RZS77176.1"/>
    </source>
</evidence>
<feature type="domain" description="HTH marR-type" evidence="1">
    <location>
        <begin position="1"/>
        <end position="145"/>
    </location>
</feature>
<dbReference type="OrthoDB" id="9806864at2"/>
<accession>A0A4Q7N703</accession>
<dbReference type="EMBL" id="SGXC01000004">
    <property type="protein sequence ID" value="RZS77176.1"/>
    <property type="molecule type" value="Genomic_DNA"/>
</dbReference>
<dbReference type="InterPro" id="IPR036388">
    <property type="entry name" value="WH-like_DNA-bd_sf"/>
</dbReference>
<dbReference type="Proteomes" id="UP000292445">
    <property type="component" value="Unassembled WGS sequence"/>
</dbReference>
<name>A0A4Q7N703_9BURK</name>
<reference evidence="2 3" key="1">
    <citation type="submission" date="2019-02" db="EMBL/GenBank/DDBJ databases">
        <title>Genomic Encyclopedia of Type Strains, Phase IV (KMG-IV): sequencing the most valuable type-strain genomes for metagenomic binning, comparative biology and taxonomic classification.</title>
        <authorList>
            <person name="Goeker M."/>
        </authorList>
    </citation>
    <scope>NUCLEOTIDE SEQUENCE [LARGE SCALE GENOMIC DNA]</scope>
    <source>
        <strain evidence="2 3">K24</strain>
    </source>
</reference>
<dbReference type="PANTHER" id="PTHR33164">
    <property type="entry name" value="TRANSCRIPTIONAL REGULATOR, MARR FAMILY"/>
    <property type="match status" value="1"/>
</dbReference>
<dbReference type="SUPFAM" id="SSF46785">
    <property type="entry name" value="Winged helix' DNA-binding domain"/>
    <property type="match status" value="1"/>
</dbReference>
<keyword evidence="3" id="KW-1185">Reference proteome</keyword>
<dbReference type="InterPro" id="IPR039422">
    <property type="entry name" value="MarR/SlyA-like"/>
</dbReference>
<dbReference type="PROSITE" id="PS50995">
    <property type="entry name" value="HTH_MARR_2"/>
    <property type="match status" value="1"/>
</dbReference>
<dbReference type="Gene3D" id="1.10.10.10">
    <property type="entry name" value="Winged helix-like DNA-binding domain superfamily/Winged helix DNA-binding domain"/>
    <property type="match status" value="1"/>
</dbReference>
<keyword evidence="2" id="KW-0238">DNA-binding</keyword>
<dbReference type="PANTHER" id="PTHR33164:SF43">
    <property type="entry name" value="HTH-TYPE TRANSCRIPTIONAL REPRESSOR YETL"/>
    <property type="match status" value="1"/>
</dbReference>
<dbReference type="InterPro" id="IPR036390">
    <property type="entry name" value="WH_DNA-bd_sf"/>
</dbReference>
<dbReference type="GO" id="GO:0006950">
    <property type="term" value="P:response to stress"/>
    <property type="evidence" value="ECO:0007669"/>
    <property type="project" value="TreeGrafter"/>
</dbReference>
<dbReference type="SMART" id="SM00347">
    <property type="entry name" value="HTH_MARR"/>
    <property type="match status" value="1"/>
</dbReference>
<dbReference type="GO" id="GO:0003700">
    <property type="term" value="F:DNA-binding transcription factor activity"/>
    <property type="evidence" value="ECO:0007669"/>
    <property type="project" value="InterPro"/>
</dbReference>
<dbReference type="InterPro" id="IPR000835">
    <property type="entry name" value="HTH_MarR-typ"/>
</dbReference>